<feature type="transmembrane region" description="Helical" evidence="2">
    <location>
        <begin position="54"/>
        <end position="75"/>
    </location>
</feature>
<accession>A0A6J5ZJP3</accession>
<name>A0A6J5ZJP3_9ZZZZ</name>
<feature type="compositionally biased region" description="Low complexity" evidence="1">
    <location>
        <begin position="168"/>
        <end position="207"/>
    </location>
</feature>
<sequence>MTPPPTAASATVGRAARPTRERRRSISRPSRGDIVRVGSASGSVVAKAFVGRRLIGVLAAALIGLVFVQVTLLKLNTQISANAERSALLTRQIAEQRSTLAKLDASQRVTGAADNLGLVMPAPDAVCYLKTGNHHACSVNADSINVASDVTGDPSAASPDSAETTVDQGTAASDGAAAEADQTTQAAPDSSSQGDSSGQAQAEAPTGGTNGGGMAAGAGG</sequence>
<evidence type="ECO:0000256" key="2">
    <source>
        <dbReference type="SAM" id="Phobius"/>
    </source>
</evidence>
<feature type="region of interest" description="Disordered" evidence="1">
    <location>
        <begin position="150"/>
        <end position="220"/>
    </location>
</feature>
<feature type="region of interest" description="Disordered" evidence="1">
    <location>
        <begin position="1"/>
        <end position="30"/>
    </location>
</feature>
<dbReference type="EMBL" id="CAESAN010000028">
    <property type="protein sequence ID" value="CAB4339863.1"/>
    <property type="molecule type" value="Genomic_DNA"/>
</dbReference>
<protein>
    <submittedName>
        <fullName evidence="3">Unannotated protein</fullName>
    </submittedName>
</protein>
<keyword evidence="2" id="KW-0472">Membrane</keyword>
<gene>
    <name evidence="3" type="ORF">UFOPK3547_00481</name>
</gene>
<keyword evidence="2" id="KW-1133">Transmembrane helix</keyword>
<feature type="compositionally biased region" description="Gly residues" evidence="1">
    <location>
        <begin position="208"/>
        <end position="220"/>
    </location>
</feature>
<keyword evidence="2" id="KW-0812">Transmembrane</keyword>
<reference evidence="3" key="1">
    <citation type="submission" date="2020-05" db="EMBL/GenBank/DDBJ databases">
        <authorList>
            <person name="Chiriac C."/>
            <person name="Salcher M."/>
            <person name="Ghai R."/>
            <person name="Kavagutti S V."/>
        </authorList>
    </citation>
    <scope>NUCLEOTIDE SEQUENCE</scope>
</reference>
<proteinExistence type="predicted"/>
<organism evidence="3">
    <name type="scientific">freshwater metagenome</name>
    <dbReference type="NCBI Taxonomy" id="449393"/>
    <lineage>
        <taxon>unclassified sequences</taxon>
        <taxon>metagenomes</taxon>
        <taxon>ecological metagenomes</taxon>
    </lineage>
</organism>
<dbReference type="AlphaFoldDB" id="A0A6J5ZJP3"/>
<evidence type="ECO:0000256" key="1">
    <source>
        <dbReference type="SAM" id="MobiDB-lite"/>
    </source>
</evidence>
<evidence type="ECO:0000313" key="3">
    <source>
        <dbReference type="EMBL" id="CAB4339863.1"/>
    </source>
</evidence>